<reference evidence="2 3" key="1">
    <citation type="submission" date="2014-06" db="EMBL/GenBank/DDBJ databases">
        <authorList>
            <person name="Swart Estienne"/>
        </authorList>
    </citation>
    <scope>NUCLEOTIDE SEQUENCE [LARGE SCALE GENOMIC DNA]</scope>
    <source>
        <strain evidence="2 3">130c</strain>
    </source>
</reference>
<feature type="region of interest" description="Disordered" evidence="1">
    <location>
        <begin position="82"/>
        <end position="102"/>
    </location>
</feature>
<feature type="compositionally biased region" description="Polar residues" evidence="1">
    <location>
        <begin position="87"/>
        <end position="96"/>
    </location>
</feature>
<dbReference type="EMBL" id="CCKQ01016353">
    <property type="protein sequence ID" value="CDW88226.1"/>
    <property type="molecule type" value="Genomic_DNA"/>
</dbReference>
<evidence type="ECO:0000313" key="2">
    <source>
        <dbReference type="EMBL" id="CDW88226.1"/>
    </source>
</evidence>
<evidence type="ECO:0000256" key="1">
    <source>
        <dbReference type="SAM" id="MobiDB-lite"/>
    </source>
</evidence>
<dbReference type="OrthoDB" id="10249433at2759"/>
<dbReference type="Gene3D" id="3.40.50.1820">
    <property type="entry name" value="alpha/beta hydrolase"/>
    <property type="match status" value="1"/>
</dbReference>
<name>A0A078B1P8_STYLE</name>
<proteinExistence type="predicted"/>
<dbReference type="AlphaFoldDB" id="A0A078B1P8"/>
<dbReference type="InterPro" id="IPR029058">
    <property type="entry name" value="AB_hydrolase_fold"/>
</dbReference>
<accession>A0A078B1P8</accession>
<evidence type="ECO:0000313" key="3">
    <source>
        <dbReference type="Proteomes" id="UP000039865"/>
    </source>
</evidence>
<keyword evidence="3" id="KW-1185">Reference proteome</keyword>
<dbReference type="PANTHER" id="PTHR12277:SF197">
    <property type="entry name" value="CHROMOSOME UNDETERMINED SCAFFOLD_38, WHOLE GENOME SHOTGUN SEQUENCE"/>
    <property type="match status" value="1"/>
</dbReference>
<protein>
    <submittedName>
        <fullName evidence="2">Uncharacterized protein</fullName>
    </submittedName>
</protein>
<gene>
    <name evidence="2" type="primary">Contig14728.g15684</name>
    <name evidence="2" type="ORF">STYLEM_17344</name>
</gene>
<dbReference type="InParanoid" id="A0A078B1P8"/>
<dbReference type="SUPFAM" id="SSF53474">
    <property type="entry name" value="alpha/beta-Hydrolases"/>
    <property type="match status" value="1"/>
</dbReference>
<dbReference type="Proteomes" id="UP000039865">
    <property type="component" value="Unassembled WGS sequence"/>
</dbReference>
<sequence>MTLNFQNKIVFPAPESSYTTESSLGQVIYIPRDILQKSQFENNDLPMIEQDDSVLKLEEQKQEMLSSQSVLVGSSFKPNHDDGDLIKTSSNTNNSFSDEEQKLGRSMKKSFSTKAFFSSIFSRSQKQEKKEEYIPCLYIPNEFGAKKMVIYFHGNAEDIGYAFEIMYSFGAHTKMHVLCVEYPGYGLYQTAVSNENQIREDSLIIYDYLVKHVGISPIDIMAFGRSLGSGPATYLASQREIYALYLMSAYTSIKDVSKSLLGKLSFFLTPIVYERFRNIDTIKDVKCPVFFLHGLKDTLIPYNHAQELKRNCQTISQLWLPDDMDHNNFDFQEDLVVPFVQFMTVIDKTIEDQQSLNYNGVDLNGETQAPSTRNDWGSTKTYPERIQIDASCLRLVEGSADTFEILFDAKLYLPPQILIDLEKKAIFEKQQQLQQQMQKKK</sequence>
<organism evidence="2 3">
    <name type="scientific">Stylonychia lemnae</name>
    <name type="common">Ciliate</name>
    <dbReference type="NCBI Taxonomy" id="5949"/>
    <lineage>
        <taxon>Eukaryota</taxon>
        <taxon>Sar</taxon>
        <taxon>Alveolata</taxon>
        <taxon>Ciliophora</taxon>
        <taxon>Intramacronucleata</taxon>
        <taxon>Spirotrichea</taxon>
        <taxon>Stichotrichia</taxon>
        <taxon>Sporadotrichida</taxon>
        <taxon>Oxytrichidae</taxon>
        <taxon>Stylonychinae</taxon>
        <taxon>Stylonychia</taxon>
    </lineage>
</organism>
<dbReference type="PANTHER" id="PTHR12277">
    <property type="entry name" value="ALPHA/BETA HYDROLASE DOMAIN-CONTAINING PROTEIN"/>
    <property type="match status" value="1"/>
</dbReference>
<dbReference type="OMA" id="CTNLRIN"/>